<accession>A0A1R3GSS6</accession>
<reference evidence="2" key="1">
    <citation type="submission" date="2013-09" db="EMBL/GenBank/DDBJ databases">
        <title>Corchorus olitorius genome sequencing.</title>
        <authorList>
            <person name="Alam M."/>
            <person name="Haque M.S."/>
            <person name="Islam M.S."/>
            <person name="Emdad E.M."/>
            <person name="Islam M.M."/>
            <person name="Ahmed B."/>
            <person name="Halim A."/>
            <person name="Hossen Q.M.M."/>
            <person name="Hossain M.Z."/>
            <person name="Ahmed R."/>
            <person name="Khan M.M."/>
            <person name="Islam R."/>
            <person name="Rashid M.M."/>
            <person name="Khan S.A."/>
            <person name="Rahman M.S."/>
            <person name="Alam M."/>
            <person name="Yahiya A.S."/>
            <person name="Khan M.S."/>
            <person name="Azam M.S."/>
            <person name="Haque T."/>
            <person name="Lashkar M.Z.H."/>
            <person name="Akhand A.I."/>
            <person name="Morshed G."/>
            <person name="Roy S."/>
            <person name="Uddin K.S."/>
            <person name="Rabeya T."/>
            <person name="Hossain A.S."/>
            <person name="Chowdhury A."/>
            <person name="Snigdha A.R."/>
            <person name="Mortoza M.S."/>
            <person name="Matin S.A."/>
            <person name="Hoque S.M.E."/>
            <person name="Islam M.K."/>
            <person name="Roy D.K."/>
            <person name="Haider R."/>
            <person name="Moosa M.M."/>
            <person name="Elias S.M."/>
            <person name="Hasan A.M."/>
            <person name="Jahan S."/>
            <person name="Shafiuddin M."/>
            <person name="Mahmood N."/>
            <person name="Shommy N.S."/>
        </authorList>
    </citation>
    <scope>NUCLEOTIDE SEQUENCE [LARGE SCALE GENOMIC DNA]</scope>
    <source>
        <strain evidence="2">cv. O-4</strain>
    </source>
</reference>
<evidence type="ECO:0000313" key="1">
    <source>
        <dbReference type="EMBL" id="OMO61165.1"/>
    </source>
</evidence>
<organism evidence="1 2">
    <name type="scientific">Corchorus olitorius</name>
    <dbReference type="NCBI Taxonomy" id="93759"/>
    <lineage>
        <taxon>Eukaryota</taxon>
        <taxon>Viridiplantae</taxon>
        <taxon>Streptophyta</taxon>
        <taxon>Embryophyta</taxon>
        <taxon>Tracheophyta</taxon>
        <taxon>Spermatophyta</taxon>
        <taxon>Magnoliopsida</taxon>
        <taxon>eudicotyledons</taxon>
        <taxon>Gunneridae</taxon>
        <taxon>Pentapetalae</taxon>
        <taxon>rosids</taxon>
        <taxon>malvids</taxon>
        <taxon>Malvales</taxon>
        <taxon>Malvaceae</taxon>
        <taxon>Grewioideae</taxon>
        <taxon>Apeibeae</taxon>
        <taxon>Corchorus</taxon>
    </lineage>
</organism>
<name>A0A1R3GSS6_9ROSI</name>
<proteinExistence type="predicted"/>
<protein>
    <submittedName>
        <fullName evidence="1">Uncharacterized protein</fullName>
    </submittedName>
</protein>
<dbReference type="Proteomes" id="UP000187203">
    <property type="component" value="Unassembled WGS sequence"/>
</dbReference>
<dbReference type="AlphaFoldDB" id="A0A1R3GSS6"/>
<comment type="caution">
    <text evidence="1">The sequence shown here is derived from an EMBL/GenBank/DDBJ whole genome shotgun (WGS) entry which is preliminary data.</text>
</comment>
<keyword evidence="2" id="KW-1185">Reference proteome</keyword>
<sequence length="64" mass="7470">MCVVSNRKRGDGEMIAGECKGEMFLVYLLLCSCVKRVWENQHLGSVVEMIRMEEKKKMGWQMSR</sequence>
<dbReference type="PROSITE" id="PS51257">
    <property type="entry name" value="PROKAR_LIPOPROTEIN"/>
    <property type="match status" value="1"/>
</dbReference>
<gene>
    <name evidence="1" type="ORF">COLO4_33516</name>
</gene>
<dbReference type="EMBL" id="AWUE01021749">
    <property type="protein sequence ID" value="OMO61165.1"/>
    <property type="molecule type" value="Genomic_DNA"/>
</dbReference>
<evidence type="ECO:0000313" key="2">
    <source>
        <dbReference type="Proteomes" id="UP000187203"/>
    </source>
</evidence>